<feature type="non-terminal residue" evidence="1">
    <location>
        <position position="1"/>
    </location>
</feature>
<organism evidence="1 2">
    <name type="scientific">Bonamia ostreae</name>
    <dbReference type="NCBI Taxonomy" id="126728"/>
    <lineage>
        <taxon>Eukaryota</taxon>
        <taxon>Sar</taxon>
        <taxon>Rhizaria</taxon>
        <taxon>Endomyxa</taxon>
        <taxon>Ascetosporea</taxon>
        <taxon>Haplosporida</taxon>
        <taxon>Bonamia</taxon>
    </lineage>
</organism>
<name>A0ABV2AT41_9EUKA</name>
<dbReference type="EMBL" id="JBDODL010003808">
    <property type="protein sequence ID" value="MES1922817.1"/>
    <property type="molecule type" value="Genomic_DNA"/>
</dbReference>
<sequence>KHTGKILFPPFTLERAKELGKQQSKTAGLTGRGWNESVADIVYSGLCWISLTSCGKFQIEYGGVGKYSIEKRDKPWLPYDSKTSYKKFLGRPK</sequence>
<comment type="caution">
    <text evidence="1">The sequence shown here is derived from an EMBL/GenBank/DDBJ whole genome shotgun (WGS) entry which is preliminary data.</text>
</comment>
<evidence type="ECO:0000313" key="1">
    <source>
        <dbReference type="EMBL" id="MES1922817.1"/>
    </source>
</evidence>
<evidence type="ECO:0000313" key="2">
    <source>
        <dbReference type="Proteomes" id="UP001439008"/>
    </source>
</evidence>
<dbReference type="Proteomes" id="UP001439008">
    <property type="component" value="Unassembled WGS sequence"/>
</dbReference>
<accession>A0ABV2AT41</accession>
<gene>
    <name evidence="1" type="ORF">MHBO_004342</name>
</gene>
<proteinExistence type="predicted"/>
<keyword evidence="2" id="KW-1185">Reference proteome</keyword>
<reference evidence="1 2" key="1">
    <citation type="journal article" date="2024" name="BMC Biol.">
        <title>Comparative genomics of Ascetosporea gives new insight into the evolutionary basis for animal parasitism in Rhizaria.</title>
        <authorList>
            <person name="Hiltunen Thoren M."/>
            <person name="Onut-Brannstrom I."/>
            <person name="Alfjorden A."/>
            <person name="Peckova H."/>
            <person name="Swords F."/>
            <person name="Hooper C."/>
            <person name="Holzer A.S."/>
            <person name="Bass D."/>
            <person name="Burki F."/>
        </authorList>
    </citation>
    <scope>NUCLEOTIDE SEQUENCE [LARGE SCALE GENOMIC DNA]</scope>
    <source>
        <strain evidence="1">20-A016</strain>
    </source>
</reference>
<protein>
    <submittedName>
        <fullName evidence="1">Uncharacterized protein</fullName>
    </submittedName>
</protein>